<keyword evidence="2" id="KW-1185">Reference proteome</keyword>
<gene>
    <name evidence="1" type="ORF">GCM10025865_30650</name>
</gene>
<evidence type="ECO:0000313" key="2">
    <source>
        <dbReference type="Proteomes" id="UP001321475"/>
    </source>
</evidence>
<evidence type="ECO:0000313" key="1">
    <source>
        <dbReference type="EMBL" id="BDZ43766.1"/>
    </source>
</evidence>
<dbReference type="EMBL" id="AP027729">
    <property type="protein sequence ID" value="BDZ43766.1"/>
    <property type="molecule type" value="Genomic_DNA"/>
</dbReference>
<protein>
    <submittedName>
        <fullName evidence="1">Uncharacterized protein</fullName>
    </submittedName>
</protein>
<proteinExistence type="predicted"/>
<sequence>MAAGLPAWAAPELADADPDAALSGVGLPLGFVVGVPEPVLAGWPWPFCLPPRFGLSARWATPLAFAPELPDPALTAELPPWPVAADAPAAVPVTASRAIAPVAMKRVDVRIGISRWKACLTVGLLSVV</sequence>
<organism evidence="1 2">
    <name type="scientific">Paraoerskovia sediminicola</name>
    <dbReference type="NCBI Taxonomy" id="1138587"/>
    <lineage>
        <taxon>Bacteria</taxon>
        <taxon>Bacillati</taxon>
        <taxon>Actinomycetota</taxon>
        <taxon>Actinomycetes</taxon>
        <taxon>Micrococcales</taxon>
        <taxon>Cellulomonadaceae</taxon>
        <taxon>Paraoerskovia</taxon>
    </lineage>
</organism>
<reference evidence="2" key="1">
    <citation type="journal article" date="2019" name="Int. J. Syst. Evol. Microbiol.">
        <title>The Global Catalogue of Microorganisms (GCM) 10K type strain sequencing project: providing services to taxonomists for standard genome sequencing and annotation.</title>
        <authorList>
            <consortium name="The Broad Institute Genomics Platform"/>
            <consortium name="The Broad Institute Genome Sequencing Center for Infectious Disease"/>
            <person name="Wu L."/>
            <person name="Ma J."/>
        </authorList>
    </citation>
    <scope>NUCLEOTIDE SEQUENCE [LARGE SCALE GENOMIC DNA]</scope>
    <source>
        <strain evidence="2">NBRC 108565</strain>
    </source>
</reference>
<name>A0ABM8G6K4_9CELL</name>
<dbReference type="Proteomes" id="UP001321475">
    <property type="component" value="Chromosome"/>
</dbReference>
<accession>A0ABM8G6K4</accession>